<proteinExistence type="predicted"/>
<dbReference type="InterPro" id="IPR024311">
    <property type="entry name" value="Lipocalin-like"/>
</dbReference>
<sequence length="172" mass="19183">MKLKISFLQVLAISLLLVVFSCGEKDEPRVSPIVGTWAYSSYNLDIAINGQPIVQFLQAIGASAQEAQEAANEIKDEFFSDEDFEGTELIFDANGNYEIRQNGTLDESGTYELLENNTKLRLTSSGDVTDFTVRQLTNNRLGISFIEEESDDFFGIGLPVLVRVELELNFVK</sequence>
<accession>A0A951J509</accession>
<dbReference type="EMBL" id="RPHB01000011">
    <property type="protein sequence ID" value="MBW3470063.1"/>
    <property type="molecule type" value="Genomic_DNA"/>
</dbReference>
<organism evidence="2 3">
    <name type="scientific">Arthrospiribacter ruber</name>
    <dbReference type="NCBI Taxonomy" id="2487934"/>
    <lineage>
        <taxon>Bacteria</taxon>
        <taxon>Pseudomonadati</taxon>
        <taxon>Bacteroidota</taxon>
        <taxon>Cytophagia</taxon>
        <taxon>Cytophagales</taxon>
        <taxon>Cyclobacteriaceae</taxon>
        <taxon>Arthrospiribacter</taxon>
    </lineage>
</organism>
<reference evidence="2 3" key="1">
    <citation type="journal article" date="2020" name="Syst. Appl. Microbiol.">
        <title>Arthrospiribacter ruber gen. nov., sp. nov., a novel bacterium isolated from Arthrospira cultures.</title>
        <authorList>
            <person name="Waleron M."/>
            <person name="Misztak A."/>
            <person name="Waleron M.M."/>
            <person name="Furmaniak M."/>
            <person name="Mrozik A."/>
            <person name="Waleron K."/>
        </authorList>
    </citation>
    <scope>NUCLEOTIDE SEQUENCE [LARGE SCALE GENOMIC DNA]</scope>
    <source>
        <strain evidence="2 3">DPMB0001</strain>
    </source>
</reference>
<evidence type="ECO:0000313" key="2">
    <source>
        <dbReference type="EMBL" id="MBW3470063.1"/>
    </source>
</evidence>
<evidence type="ECO:0000259" key="1">
    <source>
        <dbReference type="Pfam" id="PF13648"/>
    </source>
</evidence>
<feature type="domain" description="Lipocalin-like" evidence="1">
    <location>
        <begin position="33"/>
        <end position="141"/>
    </location>
</feature>
<dbReference type="RefSeq" id="WP_219293616.1">
    <property type="nucleotide sequence ID" value="NZ_RPHB01000011.1"/>
</dbReference>
<protein>
    <recommendedName>
        <fullName evidence="1">Lipocalin-like domain-containing protein</fullName>
    </recommendedName>
</protein>
<name>A0A951J509_9BACT</name>
<gene>
    <name evidence="2" type="ORF">EGN73_19910</name>
</gene>
<dbReference type="Pfam" id="PF13648">
    <property type="entry name" value="Lipocalin_4"/>
    <property type="match status" value="1"/>
</dbReference>
<evidence type="ECO:0000313" key="3">
    <source>
        <dbReference type="Proteomes" id="UP000727490"/>
    </source>
</evidence>
<dbReference type="Proteomes" id="UP000727490">
    <property type="component" value="Unassembled WGS sequence"/>
</dbReference>
<comment type="caution">
    <text evidence="2">The sequence shown here is derived from an EMBL/GenBank/DDBJ whole genome shotgun (WGS) entry which is preliminary data.</text>
</comment>
<dbReference type="AlphaFoldDB" id="A0A951J509"/>
<keyword evidence="3" id="KW-1185">Reference proteome</keyword>
<dbReference type="PROSITE" id="PS51257">
    <property type="entry name" value="PROKAR_LIPOPROTEIN"/>
    <property type="match status" value="1"/>
</dbReference>